<comment type="cofactor">
    <cofactor evidence="5">
        <name>heme</name>
        <dbReference type="ChEBI" id="CHEBI:30413"/>
    </cofactor>
</comment>
<keyword evidence="5 6" id="KW-0349">Heme</keyword>
<keyword evidence="3 6" id="KW-0560">Oxidoreductase</keyword>
<dbReference type="PRINTS" id="PR00385">
    <property type="entry name" value="P450"/>
</dbReference>
<dbReference type="EMBL" id="HBIN01022114">
    <property type="protein sequence ID" value="CAE0446994.1"/>
    <property type="molecule type" value="Transcribed_RNA"/>
</dbReference>
<dbReference type="AlphaFoldDB" id="A0A6S8FT62"/>
<evidence type="ECO:0008006" key="9">
    <source>
        <dbReference type="Google" id="ProtNLM"/>
    </source>
</evidence>
<organism evidence="7">
    <name type="scientific">Aplanochytrium stocchinoi</name>
    <dbReference type="NCBI Taxonomy" id="215587"/>
    <lineage>
        <taxon>Eukaryota</taxon>
        <taxon>Sar</taxon>
        <taxon>Stramenopiles</taxon>
        <taxon>Bigyra</taxon>
        <taxon>Labyrinthulomycetes</taxon>
        <taxon>Thraustochytrida</taxon>
        <taxon>Thraustochytriidae</taxon>
        <taxon>Aplanochytrium</taxon>
    </lineage>
</organism>
<keyword evidence="2 5" id="KW-0479">Metal-binding</keyword>
<name>A0A6S8FT62_9STRA</name>
<keyword evidence="4 5" id="KW-0408">Iron</keyword>
<dbReference type="GO" id="GO:0016705">
    <property type="term" value="F:oxidoreductase activity, acting on paired donors, with incorporation or reduction of molecular oxygen"/>
    <property type="evidence" value="ECO:0007669"/>
    <property type="project" value="InterPro"/>
</dbReference>
<evidence type="ECO:0000313" key="8">
    <source>
        <dbReference type="EMBL" id="CAE0446994.1"/>
    </source>
</evidence>
<dbReference type="EMBL" id="HBIN01022113">
    <property type="protein sequence ID" value="CAE0446993.1"/>
    <property type="molecule type" value="Transcribed_RNA"/>
</dbReference>
<dbReference type="GO" id="GO:0004497">
    <property type="term" value="F:monooxygenase activity"/>
    <property type="evidence" value="ECO:0007669"/>
    <property type="project" value="UniProtKB-KW"/>
</dbReference>
<dbReference type="PRINTS" id="PR00463">
    <property type="entry name" value="EP450I"/>
</dbReference>
<dbReference type="InterPro" id="IPR017972">
    <property type="entry name" value="Cyt_P450_CS"/>
</dbReference>
<dbReference type="GO" id="GO:0006629">
    <property type="term" value="P:lipid metabolic process"/>
    <property type="evidence" value="ECO:0007669"/>
    <property type="project" value="UniProtKB-ARBA"/>
</dbReference>
<dbReference type="InterPro" id="IPR001128">
    <property type="entry name" value="Cyt_P450"/>
</dbReference>
<reference evidence="7" key="1">
    <citation type="submission" date="2021-01" db="EMBL/GenBank/DDBJ databases">
        <authorList>
            <person name="Corre E."/>
            <person name="Pelletier E."/>
            <person name="Niang G."/>
            <person name="Scheremetjew M."/>
            <person name="Finn R."/>
            <person name="Kale V."/>
            <person name="Holt S."/>
            <person name="Cochrane G."/>
            <person name="Meng A."/>
            <person name="Brown T."/>
            <person name="Cohen L."/>
        </authorList>
    </citation>
    <scope>NUCLEOTIDE SEQUENCE</scope>
    <source>
        <strain evidence="7">GSBS06</strain>
    </source>
</reference>
<accession>A0A6S8FT62</accession>
<feature type="binding site" description="axial binding residue" evidence="5">
    <location>
        <position position="488"/>
    </location>
    <ligand>
        <name>heme</name>
        <dbReference type="ChEBI" id="CHEBI:30413"/>
    </ligand>
    <ligandPart>
        <name>Fe</name>
        <dbReference type="ChEBI" id="CHEBI:18248"/>
    </ligandPart>
</feature>
<protein>
    <recommendedName>
        <fullName evidence="9">Cytochrome P450</fullName>
    </recommendedName>
</protein>
<sequence length="540" mass="62166">METNKKSIFYKRALLVLVIYALGNRVLKRNPAMNRLLSASVLGYFLYRLGAPTPAKGTKSWKRLPYIGNLLDYPRLRMNPAGVLLQVSRDSKFDSFSLQLPGSIEHPLQIVGLHDERDRHYILKGNFQNFKKNYNETMGTDVVFGEVLGEGIFGIDDEKWRTHRKIAANLFTGKNIGVLFTNIFAQHAEMLRDSLLIFAEEKKAFDIQLLLQSLIFDTFCMIAFGHSPESFNLALQGQKEPFQVAFDEAQKTSSRRFWDPPMLREMKKFFSIGAESEMKDHLQVLNSYVEDMVLQRKKLVESSGYVEKDDILGLYMDHAVRKGRPELLEDVFLRDVIMNFMIAGRDTTSYVTTNIIALLSENRDFESKLVERIQEKMKNGVDSFCQNEMKDFPEADAVFNESLRMYPSVGNMVRFVQENDTLPSGIEVRSGELVLLPNQSVGRNPKYFEDPEAFKPERWLKTTAAGKTTCERIDEFKFPFFHGGYRICLGKDMARQEAKIFMSILFNSLKFSFAKPRKEEFVEGPVIFYRDGVHLYATAR</sequence>
<comment type="similarity">
    <text evidence="1 6">Belongs to the cytochrome P450 family.</text>
</comment>
<evidence type="ECO:0000256" key="6">
    <source>
        <dbReference type="RuleBase" id="RU000461"/>
    </source>
</evidence>
<dbReference type="GO" id="GO:0020037">
    <property type="term" value="F:heme binding"/>
    <property type="evidence" value="ECO:0007669"/>
    <property type="project" value="InterPro"/>
</dbReference>
<evidence type="ECO:0000256" key="4">
    <source>
        <dbReference type="ARBA" id="ARBA00023004"/>
    </source>
</evidence>
<evidence type="ECO:0000256" key="5">
    <source>
        <dbReference type="PIRSR" id="PIRSR602401-1"/>
    </source>
</evidence>
<proteinExistence type="inferred from homology"/>
<evidence type="ECO:0000256" key="3">
    <source>
        <dbReference type="ARBA" id="ARBA00023002"/>
    </source>
</evidence>
<dbReference type="InterPro" id="IPR002401">
    <property type="entry name" value="Cyt_P450_E_grp-I"/>
</dbReference>
<evidence type="ECO:0000313" key="7">
    <source>
        <dbReference type="EMBL" id="CAE0446993.1"/>
    </source>
</evidence>
<gene>
    <name evidence="7" type="ORF">ASTO00021_LOCUS16980</name>
    <name evidence="8" type="ORF">ASTO00021_LOCUS16981</name>
</gene>
<dbReference type="Pfam" id="PF00067">
    <property type="entry name" value="p450"/>
    <property type="match status" value="1"/>
</dbReference>
<dbReference type="InterPro" id="IPR036396">
    <property type="entry name" value="Cyt_P450_sf"/>
</dbReference>
<evidence type="ECO:0000256" key="1">
    <source>
        <dbReference type="ARBA" id="ARBA00010617"/>
    </source>
</evidence>
<dbReference type="SUPFAM" id="SSF48264">
    <property type="entry name" value="Cytochrome P450"/>
    <property type="match status" value="1"/>
</dbReference>
<evidence type="ECO:0000256" key="2">
    <source>
        <dbReference type="ARBA" id="ARBA00022723"/>
    </source>
</evidence>
<dbReference type="Gene3D" id="1.10.630.10">
    <property type="entry name" value="Cytochrome P450"/>
    <property type="match status" value="1"/>
</dbReference>
<dbReference type="PROSITE" id="PS00086">
    <property type="entry name" value="CYTOCHROME_P450"/>
    <property type="match status" value="1"/>
</dbReference>
<dbReference type="PANTHER" id="PTHR24296">
    <property type="entry name" value="CYTOCHROME P450"/>
    <property type="match status" value="1"/>
</dbReference>
<keyword evidence="6" id="KW-0503">Monooxygenase</keyword>
<dbReference type="GO" id="GO:0005506">
    <property type="term" value="F:iron ion binding"/>
    <property type="evidence" value="ECO:0007669"/>
    <property type="project" value="InterPro"/>
</dbReference>